<dbReference type="PROSITE" id="PS00375">
    <property type="entry name" value="UDPGT"/>
    <property type="match status" value="1"/>
</dbReference>
<evidence type="ECO:0000256" key="3">
    <source>
        <dbReference type="ARBA" id="ARBA00022679"/>
    </source>
</evidence>
<comment type="similarity">
    <text evidence="1 4">Belongs to the UDP-glycosyltransferase family.</text>
</comment>
<evidence type="ECO:0000256" key="2">
    <source>
        <dbReference type="ARBA" id="ARBA00022676"/>
    </source>
</evidence>
<dbReference type="GO" id="GO:0080044">
    <property type="term" value="F:quercetin 7-O-glucosyltransferase activity"/>
    <property type="evidence" value="ECO:0007669"/>
    <property type="project" value="TreeGrafter"/>
</dbReference>
<dbReference type="InterPro" id="IPR002213">
    <property type="entry name" value="UDP_glucos_trans"/>
</dbReference>
<evidence type="ECO:0000256" key="5">
    <source>
        <dbReference type="RuleBase" id="RU362057"/>
    </source>
</evidence>
<dbReference type="Pfam" id="PF00201">
    <property type="entry name" value="UDPGT"/>
    <property type="match status" value="1"/>
</dbReference>
<dbReference type="CDD" id="cd03784">
    <property type="entry name" value="GT1_Gtf-like"/>
    <property type="match status" value="1"/>
</dbReference>
<dbReference type="AlphaFoldDB" id="A0A5P8D4F9"/>
<accession>A0A5P8D4F9</accession>
<dbReference type="PANTHER" id="PTHR11926:SF870">
    <property type="entry name" value="UDP-GLYCOSYLTRANSFERASE 75B1"/>
    <property type="match status" value="1"/>
</dbReference>
<evidence type="ECO:0000313" key="6">
    <source>
        <dbReference type="EMBL" id="QFP92919.1"/>
    </source>
</evidence>
<name>A0A5P8D4F9_FRAVE</name>
<sequence>MLSYLHITSCTSQHQRLPLQQAQANQSIPRIIFAPRTSTTATTTTMTQHRFLLVTYPAQGHINPSLQFVKCLIRTTGAEVTYVTALSAHRRIGNSSSKPRGLTFAPFSDGYDDGLKPGDDIPHYLSELRRRGSHALADIVVSSANEGRPYTCIVYTILLPWVAQVASELHLPAALVWIQPATVFDIYYYYLNGYKDLIRNNATAKSCDPCHGVELPGLPLALKSRDLPSFMVDSNPYDFALPLFKEQFEQLGKESKPTILVNTFDALEPEALKAIDKYNLIGIGPLIPSAYLDGKDPSDKSFGGDLFEKSKDSVYLGWLNSKPKESVVYVSFGSISVLSKIQMEEIAKGLLLSGRPFLWVIRENQKNGEGKEEDKVSCREELEELGMIVPWCSQVEVLSNPSLGCFVTHCGWNSTMESLVSGVPVVAFPQWTDQGTNAKLIEDTWKTGVRVEPNEEGGVVGEEIKRCLDLVMESDKMRMNAKKWKGLAREAVGEGGSSDKNMKVFLDQIGDGCFLA</sequence>
<keyword evidence="2 4" id="KW-0328">Glycosyltransferase</keyword>
<dbReference type="PANTHER" id="PTHR11926">
    <property type="entry name" value="GLUCOSYL/GLUCURONOSYL TRANSFERASES"/>
    <property type="match status" value="1"/>
</dbReference>
<dbReference type="InterPro" id="IPR035595">
    <property type="entry name" value="UDP_glycos_trans_CS"/>
</dbReference>
<dbReference type="GO" id="GO:0080043">
    <property type="term" value="F:quercetin 3-O-glucosyltransferase activity"/>
    <property type="evidence" value="ECO:0007669"/>
    <property type="project" value="TreeGrafter"/>
</dbReference>
<keyword evidence="3 4" id="KW-0808">Transferase</keyword>
<dbReference type="FunFam" id="3.40.50.2000:FF:000019">
    <property type="entry name" value="Glycosyltransferase"/>
    <property type="match status" value="1"/>
</dbReference>
<dbReference type="EC" id="2.4.1.-" evidence="5"/>
<protein>
    <recommendedName>
        <fullName evidence="5">Glycosyltransferase</fullName>
        <ecNumber evidence="5">2.4.1.-</ecNumber>
    </recommendedName>
</protein>
<evidence type="ECO:0000256" key="4">
    <source>
        <dbReference type="RuleBase" id="RU003718"/>
    </source>
</evidence>
<dbReference type="EMBL" id="MN207461">
    <property type="protein sequence ID" value="QFP92919.1"/>
    <property type="molecule type" value="mRNA"/>
</dbReference>
<dbReference type="FunFam" id="3.40.50.2000:FF:000167">
    <property type="entry name" value="Glycosyltransferase"/>
    <property type="match status" value="1"/>
</dbReference>
<dbReference type="Gene3D" id="3.40.50.2000">
    <property type="entry name" value="Glycogen Phosphorylase B"/>
    <property type="match status" value="2"/>
</dbReference>
<evidence type="ECO:0000256" key="1">
    <source>
        <dbReference type="ARBA" id="ARBA00009995"/>
    </source>
</evidence>
<dbReference type="SUPFAM" id="SSF53756">
    <property type="entry name" value="UDP-Glycosyltransferase/glycogen phosphorylase"/>
    <property type="match status" value="1"/>
</dbReference>
<organism evidence="6">
    <name type="scientific">Fragaria vesca</name>
    <name type="common">Woodland strawberry</name>
    <name type="synonym">Potentilla vesca</name>
    <dbReference type="NCBI Taxonomy" id="57918"/>
    <lineage>
        <taxon>Eukaryota</taxon>
        <taxon>Viridiplantae</taxon>
        <taxon>Streptophyta</taxon>
        <taxon>Embryophyta</taxon>
        <taxon>Tracheophyta</taxon>
        <taxon>Spermatophyta</taxon>
        <taxon>Magnoliopsida</taxon>
        <taxon>eudicotyledons</taxon>
        <taxon>Gunneridae</taxon>
        <taxon>Pentapetalae</taxon>
        <taxon>rosids</taxon>
        <taxon>fabids</taxon>
        <taxon>Rosales</taxon>
        <taxon>Rosaceae</taxon>
        <taxon>Rosoideae</taxon>
        <taxon>Potentilleae</taxon>
        <taxon>Fragariinae</taxon>
        <taxon>Fragaria</taxon>
    </lineage>
</organism>
<proteinExistence type="evidence at transcript level"/>
<reference evidence="6" key="1">
    <citation type="submission" date="2019-07" db="EMBL/GenBank/DDBJ databases">
        <authorList>
            <person name="Figueroa N.E."/>
            <person name="Schwab W."/>
        </authorList>
    </citation>
    <scope>NUCLEOTIDE SEQUENCE</scope>
</reference>